<name>A0A3B1E4L5_9ZZZZ</name>
<dbReference type="GO" id="GO:0003677">
    <property type="term" value="F:DNA binding"/>
    <property type="evidence" value="ECO:0007669"/>
    <property type="project" value="InterPro"/>
</dbReference>
<evidence type="ECO:0000259" key="1">
    <source>
        <dbReference type="Pfam" id="PF01609"/>
    </source>
</evidence>
<dbReference type="Pfam" id="PF01609">
    <property type="entry name" value="DDE_Tnp_1"/>
    <property type="match status" value="1"/>
</dbReference>
<sequence>MPFPARRGERARLAGSRHRKHEPLLVRVIGEDDQIVEIVKPHNRPGQVSPEVFASLPSKLIVRAVRYKVTQTGWRSSEIVLLTMLLDPEKYSAGQLAALYLSRWRIEVNLRHLKRTLGMERLKCQSLDGVLRELWVFVLVYNAVCVLRGRAAGAQGAPIGRVSFIDALRWWLLETRGSAAAVGKVPRLKLWPVRPDRHHPRYLKRSPSPFKVMAAPRHNIRTETTKLH</sequence>
<organism evidence="2">
    <name type="scientific">hydrothermal vent metagenome</name>
    <dbReference type="NCBI Taxonomy" id="652676"/>
    <lineage>
        <taxon>unclassified sequences</taxon>
        <taxon>metagenomes</taxon>
        <taxon>ecological metagenomes</taxon>
    </lineage>
</organism>
<dbReference type="GO" id="GO:0006313">
    <property type="term" value="P:DNA transposition"/>
    <property type="evidence" value="ECO:0007669"/>
    <property type="project" value="InterPro"/>
</dbReference>
<accession>A0A3B1E4L5</accession>
<dbReference type="InterPro" id="IPR002559">
    <property type="entry name" value="Transposase_11"/>
</dbReference>
<dbReference type="SUPFAM" id="SSF53098">
    <property type="entry name" value="Ribonuclease H-like"/>
    <property type="match status" value="1"/>
</dbReference>
<dbReference type="EMBL" id="UOGK01000456">
    <property type="protein sequence ID" value="VAX40855.1"/>
    <property type="molecule type" value="Genomic_DNA"/>
</dbReference>
<protein>
    <recommendedName>
        <fullName evidence="1">Transposase IS4-like domain-containing protein</fullName>
    </recommendedName>
</protein>
<dbReference type="AlphaFoldDB" id="A0A3B1E4L5"/>
<dbReference type="GO" id="GO:0004803">
    <property type="term" value="F:transposase activity"/>
    <property type="evidence" value="ECO:0007669"/>
    <property type="project" value="InterPro"/>
</dbReference>
<feature type="domain" description="Transposase IS4-like" evidence="1">
    <location>
        <begin position="60"/>
        <end position="142"/>
    </location>
</feature>
<reference evidence="2" key="1">
    <citation type="submission" date="2018-06" db="EMBL/GenBank/DDBJ databases">
        <authorList>
            <person name="Zhirakovskaya E."/>
        </authorList>
    </citation>
    <scope>NUCLEOTIDE SEQUENCE</scope>
</reference>
<gene>
    <name evidence="2" type="ORF">MNBD_PLANCTO03-2439</name>
</gene>
<dbReference type="InterPro" id="IPR012337">
    <property type="entry name" value="RNaseH-like_sf"/>
</dbReference>
<proteinExistence type="predicted"/>
<evidence type="ECO:0000313" key="2">
    <source>
        <dbReference type="EMBL" id="VAX40855.1"/>
    </source>
</evidence>